<proteinExistence type="predicted"/>
<name>A0A517U2Z9_9BACT</name>
<reference evidence="1 2" key="1">
    <citation type="submission" date="2019-02" db="EMBL/GenBank/DDBJ databases">
        <title>Deep-cultivation of Planctomycetes and their phenomic and genomic characterization uncovers novel biology.</title>
        <authorList>
            <person name="Wiegand S."/>
            <person name="Jogler M."/>
            <person name="Boedeker C."/>
            <person name="Pinto D."/>
            <person name="Vollmers J."/>
            <person name="Rivas-Marin E."/>
            <person name="Kohn T."/>
            <person name="Peeters S.H."/>
            <person name="Heuer A."/>
            <person name="Rast P."/>
            <person name="Oberbeckmann S."/>
            <person name="Bunk B."/>
            <person name="Jeske O."/>
            <person name="Meyerdierks A."/>
            <person name="Storesund J.E."/>
            <person name="Kallscheuer N."/>
            <person name="Luecker S."/>
            <person name="Lage O.M."/>
            <person name="Pohl T."/>
            <person name="Merkel B.J."/>
            <person name="Hornburger P."/>
            <person name="Mueller R.-W."/>
            <person name="Bruemmer F."/>
            <person name="Labrenz M."/>
            <person name="Spormann A.M."/>
            <person name="Op den Camp H."/>
            <person name="Overmann J."/>
            <person name="Amann R."/>
            <person name="Jetten M.S.M."/>
            <person name="Mascher T."/>
            <person name="Medema M.H."/>
            <person name="Devos D.P."/>
            <person name="Kaster A.-K."/>
            <person name="Ovreas L."/>
            <person name="Rohde M."/>
            <person name="Galperin M.Y."/>
            <person name="Jogler C."/>
        </authorList>
    </citation>
    <scope>NUCLEOTIDE SEQUENCE [LARGE SCALE GENOMIC DNA]</scope>
    <source>
        <strain evidence="1 2">I41</strain>
    </source>
</reference>
<evidence type="ECO:0000313" key="2">
    <source>
        <dbReference type="Proteomes" id="UP000317909"/>
    </source>
</evidence>
<dbReference type="KEGG" id="llh:I41_42030"/>
<gene>
    <name evidence="1" type="ORF">I41_42030</name>
</gene>
<dbReference type="OrthoDB" id="280899at2"/>
<protein>
    <submittedName>
        <fullName evidence="1">Uncharacterized protein</fullName>
    </submittedName>
</protein>
<organism evidence="1 2">
    <name type="scientific">Lacipirellula limnantheis</name>
    <dbReference type="NCBI Taxonomy" id="2528024"/>
    <lineage>
        <taxon>Bacteria</taxon>
        <taxon>Pseudomonadati</taxon>
        <taxon>Planctomycetota</taxon>
        <taxon>Planctomycetia</taxon>
        <taxon>Pirellulales</taxon>
        <taxon>Lacipirellulaceae</taxon>
        <taxon>Lacipirellula</taxon>
    </lineage>
</organism>
<keyword evidence="2" id="KW-1185">Reference proteome</keyword>
<evidence type="ECO:0000313" key="1">
    <source>
        <dbReference type="EMBL" id="QDT74997.1"/>
    </source>
</evidence>
<dbReference type="Proteomes" id="UP000317909">
    <property type="component" value="Chromosome"/>
</dbReference>
<dbReference type="RefSeq" id="WP_145434702.1">
    <property type="nucleotide sequence ID" value="NZ_CP036339.1"/>
</dbReference>
<accession>A0A517U2Z9</accession>
<dbReference type="EMBL" id="CP036339">
    <property type="protein sequence ID" value="QDT74997.1"/>
    <property type="molecule type" value="Genomic_DNA"/>
</dbReference>
<sequence>MSFIEMTGATLRRALHEDELLGDEFQRAHVSDDTIVRVNHEGDVEVRRPRGWEVVGGLLGGFEERIRQETGLDWA</sequence>
<dbReference type="AlphaFoldDB" id="A0A517U2Z9"/>